<dbReference type="STRING" id="6210.W6TZA4"/>
<dbReference type="PANTHER" id="PTHR23206">
    <property type="entry name" value="MASK PROTEIN"/>
    <property type="match status" value="1"/>
</dbReference>
<dbReference type="KEGG" id="egl:EGR_11011"/>
<dbReference type="OrthoDB" id="7464126at2759"/>
<organism evidence="3 4">
    <name type="scientific">Echinococcus granulosus</name>
    <name type="common">Hydatid tapeworm</name>
    <dbReference type="NCBI Taxonomy" id="6210"/>
    <lineage>
        <taxon>Eukaryota</taxon>
        <taxon>Metazoa</taxon>
        <taxon>Spiralia</taxon>
        <taxon>Lophotrochozoa</taxon>
        <taxon>Platyhelminthes</taxon>
        <taxon>Cestoda</taxon>
        <taxon>Eucestoda</taxon>
        <taxon>Cyclophyllidea</taxon>
        <taxon>Taeniidae</taxon>
        <taxon>Echinococcus</taxon>
        <taxon>Echinococcus granulosus group</taxon>
    </lineage>
</organism>
<sequence>MFLSLVQAAFGKFMKVIKILLARGAPVNLPGTSIRRPLHVGICDGHESAIRLLSRGANVETVDSQGHGPLVVATRRQNVNMVIALKRAEAGQTQYTK</sequence>
<comment type="caution">
    <text evidence="3">The sequence shown here is derived from an EMBL/GenBank/DDBJ whole genome shotgun (WGS) entry which is preliminary data.</text>
</comment>
<dbReference type="InterPro" id="IPR036770">
    <property type="entry name" value="Ankyrin_rpt-contain_sf"/>
</dbReference>
<evidence type="ECO:0000256" key="2">
    <source>
        <dbReference type="ARBA" id="ARBA00023043"/>
    </source>
</evidence>
<keyword evidence="4" id="KW-1185">Reference proteome</keyword>
<dbReference type="Pfam" id="PF12796">
    <property type="entry name" value="Ank_2"/>
    <property type="match status" value="1"/>
</dbReference>
<evidence type="ECO:0000256" key="1">
    <source>
        <dbReference type="ARBA" id="ARBA00022737"/>
    </source>
</evidence>
<keyword evidence="2" id="KW-0040">ANK repeat</keyword>
<proteinExistence type="predicted"/>
<keyword evidence="1" id="KW-0677">Repeat</keyword>
<protein>
    <submittedName>
        <fullName evidence="3">Ankyrin repeat and KH domain-containing protein</fullName>
    </submittedName>
</protein>
<dbReference type="RefSeq" id="XP_024345326.1">
    <property type="nucleotide sequence ID" value="XM_024500260.1"/>
</dbReference>
<dbReference type="AlphaFoldDB" id="W6TZA4"/>
<accession>W6TZA4</accession>
<dbReference type="PANTHER" id="PTHR23206:SF8">
    <property type="entry name" value="ANKYRIN REPEAT AND KH DOMAIN-CONTAINING 1"/>
    <property type="match status" value="1"/>
</dbReference>
<evidence type="ECO:0000313" key="3">
    <source>
        <dbReference type="EMBL" id="EUB54130.1"/>
    </source>
</evidence>
<dbReference type="SUPFAM" id="SSF48403">
    <property type="entry name" value="Ankyrin repeat"/>
    <property type="match status" value="1"/>
</dbReference>
<dbReference type="GeneID" id="36346726"/>
<dbReference type="CTD" id="36346726"/>
<evidence type="ECO:0000313" key="4">
    <source>
        <dbReference type="Proteomes" id="UP000019149"/>
    </source>
</evidence>
<dbReference type="InterPro" id="IPR051631">
    <property type="entry name" value="Ankyrin-KH/SAM_domain"/>
</dbReference>
<gene>
    <name evidence="3" type="ORF">EGR_11011</name>
</gene>
<name>W6TZA4_ECHGR</name>
<dbReference type="Proteomes" id="UP000019149">
    <property type="component" value="Unassembled WGS sequence"/>
</dbReference>
<dbReference type="InterPro" id="IPR002110">
    <property type="entry name" value="Ankyrin_rpt"/>
</dbReference>
<dbReference type="EMBL" id="APAU02000329">
    <property type="protein sequence ID" value="EUB54130.1"/>
    <property type="molecule type" value="Genomic_DNA"/>
</dbReference>
<dbReference type="Gene3D" id="1.25.40.20">
    <property type="entry name" value="Ankyrin repeat-containing domain"/>
    <property type="match status" value="1"/>
</dbReference>
<reference evidence="3 4" key="1">
    <citation type="journal article" date="2013" name="Nat. Genet.">
        <title>The genome of the hydatid tapeworm Echinococcus granulosus.</title>
        <authorList>
            <person name="Zheng H."/>
            <person name="Zhang W."/>
            <person name="Zhang L."/>
            <person name="Zhang Z."/>
            <person name="Li J."/>
            <person name="Lu G."/>
            <person name="Zhu Y."/>
            <person name="Wang Y."/>
            <person name="Huang Y."/>
            <person name="Liu J."/>
            <person name="Kang H."/>
            <person name="Chen J."/>
            <person name="Wang L."/>
            <person name="Chen A."/>
            <person name="Yu S."/>
            <person name="Gao Z."/>
            <person name="Jin L."/>
            <person name="Gu W."/>
            <person name="Wang Z."/>
            <person name="Zhao L."/>
            <person name="Shi B."/>
            <person name="Wen H."/>
            <person name="Lin R."/>
            <person name="Jones M.K."/>
            <person name="Brejova B."/>
            <person name="Vinar T."/>
            <person name="Zhao G."/>
            <person name="McManus D.P."/>
            <person name="Chen Z."/>
            <person name="Zhou Y."/>
            <person name="Wang S."/>
        </authorList>
    </citation>
    <scope>NUCLEOTIDE SEQUENCE [LARGE SCALE GENOMIC DNA]</scope>
</reference>